<gene>
    <name evidence="1" type="ORF">ACOLOM_LOCUS4853</name>
</gene>
<sequence length="273" mass="32103">MILIFVTRVNSSLDIFPIGASTIPYEYRLRFKNHLDFDYVIESSFTEVNNAEGSQLTVEGNEDIDNLYSHNTREFLNFRSRASSRYFSLNTRNEGNFLKRAEILSHPWTLENFKVLELRQDQSGNDYKALTVTSKLNKPVVDIAFTISNNKSASSEESLLSCDYKITWKSIPNGYIWRKCARKNESDYTRIAYFSKQRRWNFKFQSVDEDINYGQLEYIGSMWNYYAREIIVSESAPFPPIIPAIYTAYCDYLYYLRRNYGRHQWDGMNDFGA</sequence>
<evidence type="ECO:0000313" key="1">
    <source>
        <dbReference type="EMBL" id="CAG8551029.1"/>
    </source>
</evidence>
<organism evidence="1 2">
    <name type="scientific">Acaulospora colombiana</name>
    <dbReference type="NCBI Taxonomy" id="27376"/>
    <lineage>
        <taxon>Eukaryota</taxon>
        <taxon>Fungi</taxon>
        <taxon>Fungi incertae sedis</taxon>
        <taxon>Mucoromycota</taxon>
        <taxon>Glomeromycotina</taxon>
        <taxon>Glomeromycetes</taxon>
        <taxon>Diversisporales</taxon>
        <taxon>Acaulosporaceae</taxon>
        <taxon>Acaulospora</taxon>
    </lineage>
</organism>
<protein>
    <submittedName>
        <fullName evidence="1">6752_t:CDS:1</fullName>
    </submittedName>
</protein>
<proteinExistence type="predicted"/>
<accession>A0ACA9LUA9</accession>
<keyword evidence="2" id="KW-1185">Reference proteome</keyword>
<reference evidence="1" key="1">
    <citation type="submission" date="2021-06" db="EMBL/GenBank/DDBJ databases">
        <authorList>
            <person name="Kallberg Y."/>
            <person name="Tangrot J."/>
            <person name="Rosling A."/>
        </authorList>
    </citation>
    <scope>NUCLEOTIDE SEQUENCE</scope>
    <source>
        <strain evidence="1">CL356</strain>
    </source>
</reference>
<name>A0ACA9LUA9_9GLOM</name>
<comment type="caution">
    <text evidence="1">The sequence shown here is derived from an EMBL/GenBank/DDBJ whole genome shotgun (WGS) entry which is preliminary data.</text>
</comment>
<dbReference type="EMBL" id="CAJVPT010008349">
    <property type="protein sequence ID" value="CAG8551029.1"/>
    <property type="molecule type" value="Genomic_DNA"/>
</dbReference>
<dbReference type="Proteomes" id="UP000789525">
    <property type="component" value="Unassembled WGS sequence"/>
</dbReference>
<evidence type="ECO:0000313" key="2">
    <source>
        <dbReference type="Proteomes" id="UP000789525"/>
    </source>
</evidence>